<evidence type="ECO:0000256" key="4">
    <source>
        <dbReference type="ARBA" id="ARBA00023242"/>
    </source>
</evidence>
<dbReference type="GO" id="GO:0016567">
    <property type="term" value="P:protein ubiquitination"/>
    <property type="evidence" value="ECO:0000318"/>
    <property type="project" value="GO_Central"/>
</dbReference>
<dbReference type="GO" id="GO:0051301">
    <property type="term" value="P:cell division"/>
    <property type="evidence" value="ECO:0000318"/>
    <property type="project" value="GO_Central"/>
</dbReference>
<dbReference type="AlphaFoldDB" id="A0A0K9NSQ6"/>
<evidence type="ECO:0000256" key="1">
    <source>
        <dbReference type="ARBA" id="ARBA00004123"/>
    </source>
</evidence>
<dbReference type="SUPFAM" id="SSF48452">
    <property type="entry name" value="TPR-like"/>
    <property type="match status" value="2"/>
</dbReference>
<feature type="repeat" description="TPR" evidence="6">
    <location>
        <begin position="101"/>
        <end position="134"/>
    </location>
</feature>
<sequence length="732" mass="82435">METLMVDCVQSSVRMFMHGNAIFMCQRLCAEFPSEVNLQLLATCYLRNDQAYSAYHILKGTKMAQSRYLFALSCYQLDLLHEAEAALCPANEPNAEIPNGAAGHYLLGLIYRYTDRRTNAINHFTQALEIDPLLWSAYEELCILGSADKADKYFSDSASNRVILQHQSESNSNDLQICNEDFNKEVPKIISGARDTSSKQPKQLNSNNLKEITCHSHGVNLNSNLSAYNTPSPTPLQVSGVGPPPLCRNLHQNFNFISGDASVKPTANIAVQVPRKKFVDEGKLRKVSGRLFPDSGLRRSTRLSAESASAINSNASQTGGNGNNHSYKFLSGFSSSKTSRSATLRKGQSCIPESIEEESFHAEETTSSASSLTDCQCHEKQLVNPHAGSVTGVISGILELLSLLRILGEAYRFSCLYRCRDALEVYIKLSSKQYNTGWVLSQVGKAHFELVDYFEAERSFCLARTLSPYMLDGMDIYSTVLYHLKEEMKLSYLAREFIIIDRLSPQAWCTMGNCYSLQKDHESALKFFQRAIHLDSTFTYAHTLCGHEYIALEDFENGIKCYQSALQVDERHYNAWYGLGVVYLRQEKFEFAEHHFRKALRINPFSSVLMCYLSMALHPLKRNEDALVVIDKAILADKKNPLPMYQKATILVSLERYNEALVELEDLIENTPHESSVYALMGKIYKRINLHDKAMYYFGLALDLKPPAADLGIIKSAMEKLYLPDELEDEAL</sequence>
<feature type="compositionally biased region" description="Low complexity" evidence="7">
    <location>
        <begin position="304"/>
        <end position="316"/>
    </location>
</feature>
<dbReference type="GO" id="GO:0005680">
    <property type="term" value="C:anaphase-promoting complex"/>
    <property type="evidence" value="ECO:0000318"/>
    <property type="project" value="GO_Central"/>
</dbReference>
<comment type="caution">
    <text evidence="8">The sequence shown here is derived from an EMBL/GenBank/DDBJ whole genome shotgun (WGS) entry which is preliminary data.</text>
</comment>
<dbReference type="SMART" id="SM00028">
    <property type="entry name" value="TPR"/>
    <property type="match status" value="8"/>
</dbReference>
<comment type="subcellular location">
    <subcellularLocation>
        <location evidence="1">Nucleus</location>
    </subcellularLocation>
</comment>
<dbReference type="GO" id="GO:0031145">
    <property type="term" value="P:anaphase-promoting complex-dependent catabolic process"/>
    <property type="evidence" value="ECO:0000318"/>
    <property type="project" value="GO_Central"/>
</dbReference>
<keyword evidence="2" id="KW-0677">Repeat</keyword>
<evidence type="ECO:0000256" key="5">
    <source>
        <dbReference type="ARBA" id="ARBA00038210"/>
    </source>
</evidence>
<feature type="region of interest" description="Disordered" evidence="7">
    <location>
        <begin position="303"/>
        <end position="323"/>
    </location>
</feature>
<dbReference type="PROSITE" id="PS50005">
    <property type="entry name" value="TPR"/>
    <property type="match status" value="5"/>
</dbReference>
<gene>
    <name evidence="8" type="ORF">ZOSMA_64G00260</name>
</gene>
<keyword evidence="9" id="KW-1185">Reference proteome</keyword>
<reference evidence="9" key="1">
    <citation type="journal article" date="2016" name="Nature">
        <title>The genome of the seagrass Zostera marina reveals angiosperm adaptation to the sea.</title>
        <authorList>
            <person name="Olsen J.L."/>
            <person name="Rouze P."/>
            <person name="Verhelst B."/>
            <person name="Lin Y.-C."/>
            <person name="Bayer T."/>
            <person name="Collen J."/>
            <person name="Dattolo E."/>
            <person name="De Paoli E."/>
            <person name="Dittami S."/>
            <person name="Maumus F."/>
            <person name="Michel G."/>
            <person name="Kersting A."/>
            <person name="Lauritano C."/>
            <person name="Lohaus R."/>
            <person name="Toepel M."/>
            <person name="Tonon T."/>
            <person name="Vanneste K."/>
            <person name="Amirebrahimi M."/>
            <person name="Brakel J."/>
            <person name="Bostroem C."/>
            <person name="Chovatia M."/>
            <person name="Grimwood J."/>
            <person name="Jenkins J.W."/>
            <person name="Jueterbock A."/>
            <person name="Mraz A."/>
            <person name="Stam W.T."/>
            <person name="Tice H."/>
            <person name="Bornberg-Bauer E."/>
            <person name="Green P.J."/>
            <person name="Pearson G.A."/>
            <person name="Procaccini G."/>
            <person name="Duarte C.M."/>
            <person name="Schmutz J."/>
            <person name="Reusch T.B.H."/>
            <person name="Van de Peer Y."/>
        </authorList>
    </citation>
    <scope>NUCLEOTIDE SEQUENCE [LARGE SCALE GENOMIC DNA]</scope>
    <source>
        <strain evidence="9">cv. Finnish</strain>
    </source>
</reference>
<dbReference type="Pfam" id="PF12895">
    <property type="entry name" value="ANAPC3"/>
    <property type="match status" value="1"/>
</dbReference>
<dbReference type="STRING" id="29655.A0A0K9NSQ6"/>
<feature type="repeat" description="TPR" evidence="6">
    <location>
        <begin position="505"/>
        <end position="538"/>
    </location>
</feature>
<proteinExistence type="inferred from homology"/>
<evidence type="ECO:0000256" key="3">
    <source>
        <dbReference type="ARBA" id="ARBA00022803"/>
    </source>
</evidence>
<evidence type="ECO:0000313" key="9">
    <source>
        <dbReference type="Proteomes" id="UP000036987"/>
    </source>
</evidence>
<dbReference type="Proteomes" id="UP000036987">
    <property type="component" value="Unassembled WGS sequence"/>
</dbReference>
<keyword evidence="8" id="KW-0131">Cell cycle</keyword>
<comment type="similarity">
    <text evidence="5">Belongs to the APC3/CDC27 family.</text>
</comment>
<feature type="repeat" description="TPR" evidence="6">
    <location>
        <begin position="573"/>
        <end position="606"/>
    </location>
</feature>
<dbReference type="Pfam" id="PF13181">
    <property type="entry name" value="TPR_8"/>
    <property type="match status" value="3"/>
</dbReference>
<evidence type="ECO:0000256" key="7">
    <source>
        <dbReference type="SAM" id="MobiDB-lite"/>
    </source>
</evidence>
<evidence type="ECO:0000256" key="6">
    <source>
        <dbReference type="PROSITE-ProRule" id="PRU00339"/>
    </source>
</evidence>
<name>A0A0K9NSQ6_ZOSMR</name>
<keyword evidence="3 6" id="KW-0802">TPR repeat</keyword>
<accession>A0A0K9NSQ6</accession>
<organism evidence="8 9">
    <name type="scientific">Zostera marina</name>
    <name type="common">Eelgrass</name>
    <dbReference type="NCBI Taxonomy" id="29655"/>
    <lineage>
        <taxon>Eukaryota</taxon>
        <taxon>Viridiplantae</taxon>
        <taxon>Streptophyta</taxon>
        <taxon>Embryophyta</taxon>
        <taxon>Tracheophyta</taxon>
        <taxon>Spermatophyta</taxon>
        <taxon>Magnoliopsida</taxon>
        <taxon>Liliopsida</taxon>
        <taxon>Zosteraceae</taxon>
        <taxon>Zostera</taxon>
    </lineage>
</organism>
<dbReference type="GO" id="GO:0005737">
    <property type="term" value="C:cytoplasm"/>
    <property type="evidence" value="ECO:0000318"/>
    <property type="project" value="GO_Central"/>
</dbReference>
<dbReference type="OMA" id="WHSPQAW"/>
<feature type="repeat" description="TPR" evidence="6">
    <location>
        <begin position="675"/>
        <end position="708"/>
    </location>
</feature>
<dbReference type="Gene3D" id="1.25.40.10">
    <property type="entry name" value="Tetratricopeptide repeat domain"/>
    <property type="match status" value="4"/>
</dbReference>
<keyword evidence="8" id="KW-0132">Cell division</keyword>
<dbReference type="EMBL" id="LFYR01001714">
    <property type="protein sequence ID" value="KMZ59811.1"/>
    <property type="molecule type" value="Genomic_DNA"/>
</dbReference>
<dbReference type="OrthoDB" id="329563at2759"/>
<dbReference type="PROSITE" id="PS50293">
    <property type="entry name" value="TPR_REGION"/>
    <property type="match status" value="1"/>
</dbReference>
<feature type="repeat" description="TPR" evidence="6">
    <location>
        <begin position="539"/>
        <end position="572"/>
    </location>
</feature>
<dbReference type="GO" id="GO:0007091">
    <property type="term" value="P:metaphase/anaphase transition of mitotic cell cycle"/>
    <property type="evidence" value="ECO:0000318"/>
    <property type="project" value="GO_Central"/>
</dbReference>
<dbReference type="PANTHER" id="PTHR12558:SF13">
    <property type="entry name" value="CELL DIVISION CYCLE PROTEIN 27 HOMOLOG"/>
    <property type="match status" value="1"/>
</dbReference>
<dbReference type="InterPro" id="IPR019734">
    <property type="entry name" value="TPR_rpt"/>
</dbReference>
<evidence type="ECO:0000313" key="8">
    <source>
        <dbReference type="EMBL" id="KMZ59811.1"/>
    </source>
</evidence>
<protein>
    <submittedName>
        <fullName evidence="8">Cell division cycle protein 27/anaphase promoting complex subunit3</fullName>
    </submittedName>
</protein>
<dbReference type="PANTHER" id="PTHR12558">
    <property type="entry name" value="CELL DIVISION CYCLE 16,23,27"/>
    <property type="match status" value="1"/>
</dbReference>
<dbReference type="InterPro" id="IPR011990">
    <property type="entry name" value="TPR-like_helical_dom_sf"/>
</dbReference>
<evidence type="ECO:0000256" key="2">
    <source>
        <dbReference type="ARBA" id="ARBA00022737"/>
    </source>
</evidence>
<dbReference type="Pfam" id="PF00515">
    <property type="entry name" value="TPR_1"/>
    <property type="match status" value="2"/>
</dbReference>
<keyword evidence="4" id="KW-0539">Nucleus</keyword>
<dbReference type="FunFam" id="1.25.40.10:FF:000018">
    <property type="entry name" value="Cell division cycle protein 27 homolog B"/>
    <property type="match status" value="1"/>
</dbReference>